<dbReference type="Proteomes" id="UP000008383">
    <property type="component" value="Unassembled WGS sequence"/>
</dbReference>
<dbReference type="RefSeq" id="XP_003025239.1">
    <property type="nucleotide sequence ID" value="XM_003025193.1"/>
</dbReference>
<accession>D4D0J5</accession>
<gene>
    <name evidence="3" type="ORF">TRV_00590</name>
</gene>
<dbReference type="Pfam" id="PF01636">
    <property type="entry name" value="APH"/>
    <property type="match status" value="1"/>
</dbReference>
<sequence>MTRFDQERMQRQEQEQEKIRQETWPTLHGIPQLTGPTIPSAGRQFFSPSPSTLLKIGADEGEDTMTVLGRSIVGPSVPRVDCIVTIPALEAHLEPQQGILMSRQPGTPLVEIWPTLSPSQRKSIKEELCRMLVRMRMPKFTYYGRPGRHPYTLLGVYSKETHAFCASRTEWDESRIQALRASEAGAERIAALEKVQRDTTGTPGWDRPVLTHGDVSDRNILIDPDTLAVTGFIDWEIANIMPAYFEYASARLSEGHDPEWRVELLDVMRSVLRRECEAISTDKGEQLYQKTLLAWDAMVDVERGIMNKISRVEKNSKIHWTISSIIREKRLKCTASTVSEKPLVKNTDSTISETEKTGSGQETRRRNRKPADQNP</sequence>
<dbReference type="Gene3D" id="3.90.1200.10">
    <property type="match status" value="1"/>
</dbReference>
<evidence type="ECO:0000259" key="2">
    <source>
        <dbReference type="Pfam" id="PF01636"/>
    </source>
</evidence>
<dbReference type="KEGG" id="tve:TRV_00590"/>
<dbReference type="PANTHER" id="PTHR21310">
    <property type="entry name" value="AMINOGLYCOSIDE PHOSPHOTRANSFERASE-RELATED-RELATED"/>
    <property type="match status" value="1"/>
</dbReference>
<reference evidence="4" key="1">
    <citation type="journal article" date="2011" name="Genome Biol.">
        <title>Comparative and functional genomics provide insights into the pathogenicity of dermatophytic fungi.</title>
        <authorList>
            <person name="Burmester A."/>
            <person name="Shelest E."/>
            <person name="Gloeckner G."/>
            <person name="Heddergott C."/>
            <person name="Schindler S."/>
            <person name="Staib P."/>
            <person name="Heidel A."/>
            <person name="Felder M."/>
            <person name="Petzold A."/>
            <person name="Szafranski K."/>
            <person name="Feuermann M."/>
            <person name="Pedruzzi I."/>
            <person name="Priebe S."/>
            <person name="Groth M."/>
            <person name="Winkler R."/>
            <person name="Li W."/>
            <person name="Kniemeyer O."/>
            <person name="Schroeckh V."/>
            <person name="Hertweck C."/>
            <person name="Hube B."/>
            <person name="White T.C."/>
            <person name="Platzer M."/>
            <person name="Guthke R."/>
            <person name="Heitman J."/>
            <person name="Woestemeyer J."/>
            <person name="Zipfel P.F."/>
            <person name="Monod M."/>
            <person name="Brakhage A.A."/>
        </authorList>
    </citation>
    <scope>NUCLEOTIDE SEQUENCE [LARGE SCALE GENOMIC DNA]</scope>
    <source>
        <strain evidence="4">HKI 0517</strain>
    </source>
</reference>
<dbReference type="PANTHER" id="PTHR21310:SF15">
    <property type="entry name" value="AMINOGLYCOSIDE PHOSPHOTRANSFERASE DOMAIN-CONTAINING PROTEIN"/>
    <property type="match status" value="1"/>
</dbReference>
<keyword evidence="4" id="KW-1185">Reference proteome</keyword>
<feature type="region of interest" description="Disordered" evidence="1">
    <location>
        <begin position="343"/>
        <end position="375"/>
    </location>
</feature>
<organism evidence="3 4">
    <name type="scientific">Trichophyton verrucosum (strain HKI 0517)</name>
    <dbReference type="NCBI Taxonomy" id="663202"/>
    <lineage>
        <taxon>Eukaryota</taxon>
        <taxon>Fungi</taxon>
        <taxon>Dikarya</taxon>
        <taxon>Ascomycota</taxon>
        <taxon>Pezizomycotina</taxon>
        <taxon>Eurotiomycetes</taxon>
        <taxon>Eurotiomycetidae</taxon>
        <taxon>Onygenales</taxon>
        <taxon>Arthrodermataceae</taxon>
        <taxon>Trichophyton</taxon>
    </lineage>
</organism>
<proteinExistence type="predicted"/>
<evidence type="ECO:0000313" key="3">
    <source>
        <dbReference type="EMBL" id="EFE44628.1"/>
    </source>
</evidence>
<comment type="caution">
    <text evidence="3">The sequence shown here is derived from an EMBL/GenBank/DDBJ whole genome shotgun (WGS) entry which is preliminary data.</text>
</comment>
<dbReference type="GeneID" id="9580731"/>
<dbReference type="InterPro" id="IPR002575">
    <property type="entry name" value="Aminoglycoside_PTrfase"/>
</dbReference>
<dbReference type="EMBL" id="ACYE01000033">
    <property type="protein sequence ID" value="EFE44628.1"/>
    <property type="molecule type" value="Genomic_DNA"/>
</dbReference>
<protein>
    <recommendedName>
        <fullName evidence="2">Aminoglycoside phosphotransferase domain-containing protein</fullName>
    </recommendedName>
</protein>
<dbReference type="HOGENOM" id="CLU_062682_0_0_1"/>
<evidence type="ECO:0000313" key="4">
    <source>
        <dbReference type="Proteomes" id="UP000008383"/>
    </source>
</evidence>
<dbReference type="OrthoDB" id="5598852at2759"/>
<feature type="domain" description="Aminoglycoside phosphotransferase" evidence="2">
    <location>
        <begin position="89"/>
        <end position="265"/>
    </location>
</feature>
<feature type="compositionally biased region" description="Polar residues" evidence="1">
    <location>
        <begin position="346"/>
        <end position="361"/>
    </location>
</feature>
<dbReference type="AlphaFoldDB" id="D4D0J5"/>
<feature type="region of interest" description="Disordered" evidence="1">
    <location>
        <begin position="1"/>
        <end position="20"/>
    </location>
</feature>
<name>D4D0J5_TRIVH</name>
<evidence type="ECO:0000256" key="1">
    <source>
        <dbReference type="SAM" id="MobiDB-lite"/>
    </source>
</evidence>
<dbReference type="InterPro" id="IPR051678">
    <property type="entry name" value="AGP_Transferase"/>
</dbReference>
<dbReference type="InterPro" id="IPR011009">
    <property type="entry name" value="Kinase-like_dom_sf"/>
</dbReference>
<dbReference type="SUPFAM" id="SSF56112">
    <property type="entry name" value="Protein kinase-like (PK-like)"/>
    <property type="match status" value="1"/>
</dbReference>